<sequence length="708" mass="76652">MKKLIGLCALVTTLSVGLAACSDSDAVTESGQSPGSASSAHSRGADRALTLREVGNQLNGLDGFTVRAVDTAYGPRVVVSSENQGVVIVNEQGSILARPTSGDTKSIDVRRDGSGSGFWISHVDEKNNAIGLGFFDPKVNDYQSVSWSQSWDQTVIAACLSKPDFLQPHELMVWVVTEEGMAYQQLLSKQESKPAPAVQAQSVREVALGEGVKVCAIDDRQQRFYWSQSNIGLMSMNSDEEKDEQRRLLAAVQPVGELNAAPTDLQVLRHAGVVTATVAESASVQLYSLSGKKITQFEIEANSSHPVTSVALLEADVTAESRLVNTAEQPASSWRWWAMADEGQQLFVATTAALTSLPRRTDETVPTYTVFPVAQTDVVNSYGDAADDPEIWVNPQAPQNSLILATDKQQGLWVYDLRGRAKQLLPRGKLNNVDLRYGFALSPSKTVDLAMATSRTTNNLDLFAIDTVSGEVSFLTGDVLDESIIEPYGGCLYQSKTTHQTYAFVNNKDGLYQQWALTTAVQDGQTRIQSRKVREFSLKGQPEGCVADDETGLLYVGEENYGLWMISAEADGSSDLRLIDSVDGGRLVADVEGISLYTDGDGEGYVVVSSQGDNAYVLYDRKTQKYVGRFRVRANAGLGIDGSSETDGLAVTSANLGGEFARGLLVVQDGRNRMPSGRQNFKLVSWDAVEKGLGRFSEWAPSAQTQTQ</sequence>
<dbReference type="InterPro" id="IPR011042">
    <property type="entry name" value="6-blade_b-propeller_TolB-like"/>
</dbReference>
<feature type="compositionally biased region" description="Polar residues" evidence="1">
    <location>
        <begin position="25"/>
        <end position="41"/>
    </location>
</feature>
<dbReference type="Gene3D" id="2.120.10.30">
    <property type="entry name" value="TolB, C-terminal domain"/>
    <property type="match status" value="2"/>
</dbReference>
<evidence type="ECO:0000313" key="4">
    <source>
        <dbReference type="EMBL" id="NHO65199.1"/>
    </source>
</evidence>
<keyword evidence="2" id="KW-0732">Signal</keyword>
<accession>A0A9E5MJI8</accession>
<evidence type="ECO:0000256" key="2">
    <source>
        <dbReference type="SAM" id="SignalP"/>
    </source>
</evidence>
<evidence type="ECO:0000313" key="5">
    <source>
        <dbReference type="Proteomes" id="UP000787472"/>
    </source>
</evidence>
<feature type="region of interest" description="Disordered" evidence="1">
    <location>
        <begin position="25"/>
        <end position="44"/>
    </location>
</feature>
<keyword evidence="5" id="KW-1185">Reference proteome</keyword>
<proteinExistence type="predicted"/>
<organism evidence="4 5">
    <name type="scientific">Pseudomaricurvus hydrocarbonicus</name>
    <dbReference type="NCBI Taxonomy" id="1470433"/>
    <lineage>
        <taxon>Bacteria</taxon>
        <taxon>Pseudomonadati</taxon>
        <taxon>Pseudomonadota</taxon>
        <taxon>Gammaproteobacteria</taxon>
        <taxon>Cellvibrionales</taxon>
        <taxon>Cellvibrionaceae</taxon>
        <taxon>Pseudomaricurvus</taxon>
    </lineage>
</organism>
<feature type="domain" description="BPP" evidence="3">
    <location>
        <begin position="35"/>
        <end position="346"/>
    </location>
</feature>
<protein>
    <submittedName>
        <fullName evidence="4">Phytase</fullName>
    </submittedName>
</protein>
<dbReference type="AlphaFoldDB" id="A0A9E5MJI8"/>
<feature type="signal peptide" evidence="2">
    <location>
        <begin position="1"/>
        <end position="19"/>
    </location>
</feature>
<dbReference type="EMBL" id="JAAONZ010000003">
    <property type="protein sequence ID" value="NHO65199.1"/>
    <property type="molecule type" value="Genomic_DNA"/>
</dbReference>
<dbReference type="SUPFAM" id="SSF50956">
    <property type="entry name" value="Thermostable phytase (3-phytase)"/>
    <property type="match status" value="2"/>
</dbReference>
<dbReference type="RefSeq" id="WP_167183529.1">
    <property type="nucleotide sequence ID" value="NZ_JAAONZ010000003.1"/>
</dbReference>
<dbReference type="Proteomes" id="UP000787472">
    <property type="component" value="Unassembled WGS sequence"/>
</dbReference>
<dbReference type="InterPro" id="IPR003431">
    <property type="entry name" value="B-propeller_Phytase"/>
</dbReference>
<feature type="chain" id="PRO_5038540313" evidence="2">
    <location>
        <begin position="20"/>
        <end position="708"/>
    </location>
</feature>
<comment type="caution">
    <text evidence="4">The sequence shown here is derived from an EMBL/GenBank/DDBJ whole genome shotgun (WGS) entry which is preliminary data.</text>
</comment>
<reference evidence="4" key="1">
    <citation type="submission" date="2020-03" db="EMBL/GenBank/DDBJ databases">
        <authorList>
            <person name="Guo F."/>
        </authorList>
    </citation>
    <scope>NUCLEOTIDE SEQUENCE</scope>
    <source>
        <strain evidence="4">JCM 30134</strain>
    </source>
</reference>
<dbReference type="Pfam" id="PF02333">
    <property type="entry name" value="Phytase"/>
    <property type="match status" value="1"/>
</dbReference>
<dbReference type="PROSITE" id="PS51662">
    <property type="entry name" value="BP_PHYTASE"/>
    <property type="match status" value="2"/>
</dbReference>
<evidence type="ECO:0000256" key="1">
    <source>
        <dbReference type="SAM" id="MobiDB-lite"/>
    </source>
</evidence>
<name>A0A9E5MJI8_9GAMM</name>
<gene>
    <name evidence="4" type="ORF">G8770_06540</name>
</gene>
<feature type="domain" description="BPP" evidence="3">
    <location>
        <begin position="360"/>
        <end position="693"/>
    </location>
</feature>
<evidence type="ECO:0000259" key="3">
    <source>
        <dbReference type="PROSITE" id="PS51662"/>
    </source>
</evidence>
<dbReference type="GO" id="GO:0016158">
    <property type="term" value="F:inositol hexakisphosphate 3-phosphatase activity"/>
    <property type="evidence" value="ECO:0007669"/>
    <property type="project" value="InterPro"/>
</dbReference>
<dbReference type="PROSITE" id="PS51257">
    <property type="entry name" value="PROKAR_LIPOPROTEIN"/>
    <property type="match status" value="1"/>
</dbReference>